<dbReference type="RefSeq" id="WP_189488265.1">
    <property type="nucleotide sequence ID" value="NZ_BMZO01000002.1"/>
</dbReference>
<reference evidence="2" key="2">
    <citation type="submission" date="2020-09" db="EMBL/GenBank/DDBJ databases">
        <authorList>
            <person name="Sun Q."/>
            <person name="Kim S."/>
        </authorList>
    </citation>
    <scope>NUCLEOTIDE SEQUENCE</scope>
    <source>
        <strain evidence="2">KCTC 42097</strain>
    </source>
</reference>
<protein>
    <submittedName>
        <fullName evidence="2">Diguanylate phosphodiesterase</fullName>
    </submittedName>
</protein>
<organism evidence="2 3">
    <name type="scientific">Limoniibacter endophyticus</name>
    <dbReference type="NCBI Taxonomy" id="1565040"/>
    <lineage>
        <taxon>Bacteria</taxon>
        <taxon>Pseudomonadati</taxon>
        <taxon>Pseudomonadota</taxon>
        <taxon>Alphaproteobacteria</taxon>
        <taxon>Hyphomicrobiales</taxon>
        <taxon>Bartonellaceae</taxon>
        <taxon>Limoniibacter</taxon>
    </lineage>
</organism>
<dbReference type="PANTHER" id="PTHR33121:SF76">
    <property type="entry name" value="SIGNALING PROTEIN"/>
    <property type="match status" value="1"/>
</dbReference>
<dbReference type="SMART" id="SM00052">
    <property type="entry name" value="EAL"/>
    <property type="match status" value="1"/>
</dbReference>
<dbReference type="Proteomes" id="UP000641137">
    <property type="component" value="Unassembled WGS sequence"/>
</dbReference>
<dbReference type="InterPro" id="IPR001633">
    <property type="entry name" value="EAL_dom"/>
</dbReference>
<dbReference type="AlphaFoldDB" id="A0A8J3DM11"/>
<proteinExistence type="predicted"/>
<feature type="domain" description="EAL" evidence="1">
    <location>
        <begin position="13"/>
        <end position="269"/>
    </location>
</feature>
<evidence type="ECO:0000259" key="1">
    <source>
        <dbReference type="PROSITE" id="PS50883"/>
    </source>
</evidence>
<dbReference type="CDD" id="cd01948">
    <property type="entry name" value="EAL"/>
    <property type="match status" value="1"/>
</dbReference>
<accession>A0A8J3DM11</accession>
<evidence type="ECO:0000313" key="3">
    <source>
        <dbReference type="Proteomes" id="UP000641137"/>
    </source>
</evidence>
<dbReference type="Pfam" id="PF00563">
    <property type="entry name" value="EAL"/>
    <property type="match status" value="1"/>
</dbReference>
<keyword evidence="3" id="KW-1185">Reference proteome</keyword>
<dbReference type="SUPFAM" id="SSF141868">
    <property type="entry name" value="EAL domain-like"/>
    <property type="match status" value="1"/>
</dbReference>
<dbReference type="InterPro" id="IPR050706">
    <property type="entry name" value="Cyclic-di-GMP_PDE-like"/>
</dbReference>
<comment type="caution">
    <text evidence="2">The sequence shown here is derived from an EMBL/GenBank/DDBJ whole genome shotgun (WGS) entry which is preliminary data.</text>
</comment>
<evidence type="ECO:0000313" key="2">
    <source>
        <dbReference type="EMBL" id="GHC65902.1"/>
    </source>
</evidence>
<dbReference type="PANTHER" id="PTHR33121">
    <property type="entry name" value="CYCLIC DI-GMP PHOSPHODIESTERASE PDEF"/>
    <property type="match status" value="1"/>
</dbReference>
<dbReference type="PROSITE" id="PS50883">
    <property type="entry name" value="EAL"/>
    <property type="match status" value="1"/>
</dbReference>
<name>A0A8J3DM11_9HYPH</name>
<reference evidence="2" key="1">
    <citation type="journal article" date="2014" name="Int. J. Syst. Evol. Microbiol.">
        <title>Complete genome sequence of Corynebacterium casei LMG S-19264T (=DSM 44701T), isolated from a smear-ripened cheese.</title>
        <authorList>
            <consortium name="US DOE Joint Genome Institute (JGI-PGF)"/>
            <person name="Walter F."/>
            <person name="Albersmeier A."/>
            <person name="Kalinowski J."/>
            <person name="Ruckert C."/>
        </authorList>
    </citation>
    <scope>NUCLEOTIDE SEQUENCE</scope>
    <source>
        <strain evidence="2">KCTC 42097</strain>
    </source>
</reference>
<dbReference type="InterPro" id="IPR035919">
    <property type="entry name" value="EAL_sf"/>
</dbReference>
<sequence>MEHKATLSERVNEAIFVDEIGLRYSRYNDVVLKTSFLPIFERRADLLVPIGVEGLAAPFIKGDQIKTEDFFKSIPKEDALFIETVLARLHLENFRNLYSPELSLYLNYDPSVEDLEFETLAVLGQGLQQTEIGALPSSMVVEITGARSMGDGYLKSVQERLRTMGIGLAIDDFGARHATADRVALLRPDVVKIDGDWFREVIKRDETVRLFAPTVESFRALGAHVLVESVETPDELAAALEAGVDYIQGHVLEPAALAGSVYPYESSSIAEMLSRAGASEEVVARFAVRR</sequence>
<dbReference type="Gene3D" id="3.20.20.450">
    <property type="entry name" value="EAL domain"/>
    <property type="match status" value="1"/>
</dbReference>
<gene>
    <name evidence="2" type="ORF">GCM10010136_08950</name>
</gene>
<dbReference type="GO" id="GO:0071111">
    <property type="term" value="F:cyclic-guanylate-specific phosphodiesterase activity"/>
    <property type="evidence" value="ECO:0007669"/>
    <property type="project" value="InterPro"/>
</dbReference>
<dbReference type="EMBL" id="BMZO01000002">
    <property type="protein sequence ID" value="GHC65902.1"/>
    <property type="molecule type" value="Genomic_DNA"/>
</dbReference>